<dbReference type="EMBL" id="JAOZFE010000001">
    <property type="protein sequence ID" value="MCW0952598.1"/>
    <property type="molecule type" value="Genomic_DNA"/>
</dbReference>
<organism evidence="1 2">
    <name type="scientific">Weissella ceti</name>
    <dbReference type="NCBI Taxonomy" id="759620"/>
    <lineage>
        <taxon>Bacteria</taxon>
        <taxon>Bacillati</taxon>
        <taxon>Bacillota</taxon>
        <taxon>Bacilli</taxon>
        <taxon>Lactobacillales</taxon>
        <taxon>Lactobacillaceae</taxon>
        <taxon>Weissella</taxon>
    </lineage>
</organism>
<keyword evidence="2" id="KW-1185">Reference proteome</keyword>
<gene>
    <name evidence="1" type="ORF">OIT44_00620</name>
</gene>
<proteinExistence type="predicted"/>
<reference evidence="1 2" key="1">
    <citation type="submission" date="2022-10" db="EMBL/GenBank/DDBJ databases">
        <title>Weissella fermenti sp. nov., isolated from fermented cabbage.</title>
        <authorList>
            <person name="Lee J.K."/>
            <person name="Baek J.H."/>
            <person name="Choi D.G."/>
            <person name="Kim J.M."/>
            <person name="Jeon C.O."/>
        </authorList>
    </citation>
    <scope>NUCLEOTIDE SEQUENCE [LARGE SCALE GENOMIC DNA]</scope>
    <source>
        <strain evidence="1 2">KACC 18534</strain>
    </source>
</reference>
<dbReference type="RefSeq" id="WP_264336021.1">
    <property type="nucleotide sequence ID" value="NZ_JAOZFE010000001.1"/>
</dbReference>
<comment type="caution">
    <text evidence="1">The sequence shown here is derived from an EMBL/GenBank/DDBJ whole genome shotgun (WGS) entry which is preliminary data.</text>
</comment>
<evidence type="ECO:0000313" key="1">
    <source>
        <dbReference type="EMBL" id="MCW0952598.1"/>
    </source>
</evidence>
<protein>
    <submittedName>
        <fullName evidence="1">Uncharacterized protein</fullName>
    </submittedName>
</protein>
<evidence type="ECO:0000313" key="2">
    <source>
        <dbReference type="Proteomes" id="UP001526225"/>
    </source>
</evidence>
<accession>A0ABT3E2D7</accession>
<name>A0ABT3E2D7_9LACO</name>
<dbReference type="Proteomes" id="UP001526225">
    <property type="component" value="Unassembled WGS sequence"/>
</dbReference>
<sequence length="168" mass="18486">MVSADMQLTGNALIEALETEAVTNKTFTAADEATINLDEFFEFVHKTIKADQLVHAEMIISGDEPITLMVESNLINLPLRYANAIKKIVINNDDAEVNLYMIVEHPKVSQSGLRIDFAASVTSALDDFDSVAARIAAYFDEKITLINNTETLEELDDSEETQDGEGDA</sequence>